<dbReference type="InterPro" id="IPR050155">
    <property type="entry name" value="HAD-like_hydrolase_sf"/>
</dbReference>
<dbReference type="Gene3D" id="1.10.150.240">
    <property type="entry name" value="Putative phosphatase, domain 2"/>
    <property type="match status" value="1"/>
</dbReference>
<dbReference type="EMBL" id="QICS01000002">
    <property type="protein sequence ID" value="PXV93341.1"/>
    <property type="molecule type" value="Genomic_DNA"/>
</dbReference>
<dbReference type="Pfam" id="PF13419">
    <property type="entry name" value="HAD_2"/>
    <property type="match status" value="1"/>
</dbReference>
<dbReference type="Gene3D" id="3.40.50.1000">
    <property type="entry name" value="HAD superfamily/HAD-like"/>
    <property type="match status" value="1"/>
</dbReference>
<dbReference type="SFLD" id="SFLDG01129">
    <property type="entry name" value="C1.5:_HAD__Beta-PGM__Phosphata"/>
    <property type="match status" value="1"/>
</dbReference>
<dbReference type="NCBIfam" id="TIGR01509">
    <property type="entry name" value="HAD-SF-IA-v3"/>
    <property type="match status" value="1"/>
</dbReference>
<evidence type="ECO:0000313" key="1">
    <source>
        <dbReference type="EMBL" id="PXV93341.1"/>
    </source>
</evidence>
<dbReference type="SUPFAM" id="SSF56784">
    <property type="entry name" value="HAD-like"/>
    <property type="match status" value="1"/>
</dbReference>
<organism evidence="1 2">
    <name type="scientific">Lachnotalea glycerini</name>
    <dbReference type="NCBI Taxonomy" id="1763509"/>
    <lineage>
        <taxon>Bacteria</taxon>
        <taxon>Bacillati</taxon>
        <taxon>Bacillota</taxon>
        <taxon>Clostridia</taxon>
        <taxon>Lachnospirales</taxon>
        <taxon>Lachnospiraceae</taxon>
        <taxon>Lachnotalea</taxon>
    </lineage>
</organism>
<dbReference type="InterPro" id="IPR036412">
    <property type="entry name" value="HAD-like_sf"/>
</dbReference>
<protein>
    <submittedName>
        <fullName evidence="1">HAD superfamily hydrolase (TIGR01509 family)</fullName>
    </submittedName>
</protein>
<dbReference type="GO" id="GO:0008967">
    <property type="term" value="F:phosphoglycolate phosphatase activity"/>
    <property type="evidence" value="ECO:0007669"/>
    <property type="project" value="TreeGrafter"/>
</dbReference>
<dbReference type="RefSeq" id="WP_110290471.1">
    <property type="nucleotide sequence ID" value="NZ_QICS01000002.1"/>
</dbReference>
<name>A0A318EPE3_9FIRM</name>
<dbReference type="PANTHER" id="PTHR43434:SF1">
    <property type="entry name" value="PHOSPHOGLYCOLATE PHOSPHATASE"/>
    <property type="match status" value="1"/>
</dbReference>
<dbReference type="InterPro" id="IPR006439">
    <property type="entry name" value="HAD-SF_hydro_IA"/>
</dbReference>
<dbReference type="AlphaFoldDB" id="A0A318EPE3"/>
<reference evidence="1 2" key="1">
    <citation type="submission" date="2018-05" db="EMBL/GenBank/DDBJ databases">
        <title>Genomic Encyclopedia of Type Strains, Phase IV (KMG-IV): sequencing the most valuable type-strain genomes for metagenomic binning, comparative biology and taxonomic classification.</title>
        <authorList>
            <person name="Goeker M."/>
        </authorList>
    </citation>
    <scope>NUCLEOTIDE SEQUENCE [LARGE SCALE GENOMIC DNA]</scope>
    <source>
        <strain evidence="1 2">DSM 28816</strain>
    </source>
</reference>
<dbReference type="GO" id="GO:0006281">
    <property type="term" value="P:DNA repair"/>
    <property type="evidence" value="ECO:0007669"/>
    <property type="project" value="TreeGrafter"/>
</dbReference>
<dbReference type="InterPro" id="IPR023198">
    <property type="entry name" value="PGP-like_dom2"/>
</dbReference>
<dbReference type="InterPro" id="IPR023214">
    <property type="entry name" value="HAD_sf"/>
</dbReference>
<proteinExistence type="predicted"/>
<evidence type="ECO:0000313" key="2">
    <source>
        <dbReference type="Proteomes" id="UP000247523"/>
    </source>
</evidence>
<dbReference type="PANTHER" id="PTHR43434">
    <property type="entry name" value="PHOSPHOGLYCOLATE PHOSPHATASE"/>
    <property type="match status" value="1"/>
</dbReference>
<sequence length="210" mass="24073">MKLAIFDFDGTIFESACYWEKIIDDYLRKRNITPPENILSIVKPLGISGAAKLFKERFSLNEEQSEIVTDWRTKMGRNYHEVIPLKAYAYEYISKLQKEGTKICLATAMERDFVMPAMERTGISKLFDSIVTIADVNANKNSPRIFQYCAEQFQAEPYECTVFEDSPQAAIICKEAGFHVIGVYDGVCKNDCDLMKPVCDQFICSFYELI</sequence>
<gene>
    <name evidence="1" type="ORF">C8E03_102109</name>
</gene>
<accession>A0A318EPE3</accession>
<dbReference type="Proteomes" id="UP000247523">
    <property type="component" value="Unassembled WGS sequence"/>
</dbReference>
<dbReference type="SFLD" id="SFLDS00003">
    <property type="entry name" value="Haloacid_Dehalogenase"/>
    <property type="match status" value="1"/>
</dbReference>
<comment type="caution">
    <text evidence="1">The sequence shown here is derived from an EMBL/GenBank/DDBJ whole genome shotgun (WGS) entry which is preliminary data.</text>
</comment>
<keyword evidence="1" id="KW-0378">Hydrolase</keyword>
<dbReference type="InterPro" id="IPR041492">
    <property type="entry name" value="HAD_2"/>
</dbReference>